<feature type="compositionally biased region" description="Low complexity" evidence="1">
    <location>
        <begin position="160"/>
        <end position="189"/>
    </location>
</feature>
<sequence>MDRAEKIGLGVAVVGHIVLFGLLSVGFLATPNPQKLQQTPMEVSLVKDVALEATAPQAVTPPAQSVAPEEGEPEDAAPPPEPAAEPAPEPEPAPPAPQPKPAPPKPTPPKPAPPKPAPAPAPKPAPVKPQPRPKPAAEAPAKPSPKPAPAKQPAKPAPAAPAKTASKAPSAPAKSAAKPSSASKPAAAKGSGSSETAKTAKPRGSRLGSDFLAGLTSDPSPSKSTAPRAAKIDGRAMASIVQAIARQIQPCADRQVNPGPGANEIVTTLNLRLNEDGTLAATPRMVRQSGVTDENERYKQRVVDLGVAAFKGCSPLKLPPEYYSTPSGGWNNINFQWKLQ</sequence>
<comment type="caution">
    <text evidence="3">The sequence shown here is derived from an EMBL/GenBank/DDBJ whole genome shotgun (WGS) entry which is preliminary data.</text>
</comment>
<dbReference type="EMBL" id="JACCBY010000001">
    <property type="protein sequence ID" value="NYD88252.1"/>
    <property type="molecule type" value="Genomic_DNA"/>
</dbReference>
<accession>A0A7Y9FJV4</accession>
<keyword evidence="2" id="KW-0812">Transmembrane</keyword>
<reference evidence="3 4" key="2">
    <citation type="submission" date="2020-08" db="EMBL/GenBank/DDBJ databases">
        <title>The Agave Microbiome: Exploring the role of microbial communities in plant adaptations to desert environments.</title>
        <authorList>
            <person name="Partida-Martinez L.P."/>
        </authorList>
    </citation>
    <scope>NUCLEOTIDE SEQUENCE [LARGE SCALE GENOMIC DNA]</scope>
    <source>
        <strain evidence="3 4">AS2.3</strain>
    </source>
</reference>
<evidence type="ECO:0000256" key="1">
    <source>
        <dbReference type="SAM" id="MobiDB-lite"/>
    </source>
</evidence>
<name>A0A7Y9FJV4_9SPHN</name>
<evidence type="ECO:0000313" key="3">
    <source>
        <dbReference type="EMBL" id="NYD88252.1"/>
    </source>
</evidence>
<protein>
    <recommendedName>
        <fullName evidence="5">TolA protein</fullName>
    </recommendedName>
</protein>
<keyword evidence="2" id="KW-1133">Transmembrane helix</keyword>
<feature type="compositionally biased region" description="Pro residues" evidence="1">
    <location>
        <begin position="142"/>
        <end position="159"/>
    </location>
</feature>
<evidence type="ECO:0000313" key="4">
    <source>
        <dbReference type="Proteomes" id="UP000517753"/>
    </source>
</evidence>
<evidence type="ECO:0008006" key="5">
    <source>
        <dbReference type="Google" id="ProtNLM"/>
    </source>
</evidence>
<organism evidence="3 4">
    <name type="scientific">Sphingomonas melonis</name>
    <dbReference type="NCBI Taxonomy" id="152682"/>
    <lineage>
        <taxon>Bacteria</taxon>
        <taxon>Pseudomonadati</taxon>
        <taxon>Pseudomonadota</taxon>
        <taxon>Alphaproteobacteria</taxon>
        <taxon>Sphingomonadales</taxon>
        <taxon>Sphingomonadaceae</taxon>
        <taxon>Sphingomonas</taxon>
    </lineage>
</organism>
<feature type="region of interest" description="Disordered" evidence="1">
    <location>
        <begin position="55"/>
        <end position="230"/>
    </location>
</feature>
<proteinExistence type="predicted"/>
<feature type="transmembrane region" description="Helical" evidence="2">
    <location>
        <begin position="7"/>
        <end position="29"/>
    </location>
</feature>
<keyword evidence="4" id="KW-1185">Reference proteome</keyword>
<keyword evidence="2" id="KW-0472">Membrane</keyword>
<feature type="compositionally biased region" description="Pro residues" evidence="1">
    <location>
        <begin position="76"/>
        <end position="134"/>
    </location>
</feature>
<feature type="compositionally biased region" description="Low complexity" evidence="1">
    <location>
        <begin position="55"/>
        <end position="68"/>
    </location>
</feature>
<dbReference type="PRINTS" id="PR01217">
    <property type="entry name" value="PRICHEXTENSN"/>
</dbReference>
<reference evidence="3 4" key="1">
    <citation type="submission" date="2020-07" db="EMBL/GenBank/DDBJ databases">
        <authorList>
            <person name="Partida-Martinez L."/>
            <person name="Huntemann M."/>
            <person name="Clum A."/>
            <person name="Wang J."/>
            <person name="Palaniappan K."/>
            <person name="Ritter S."/>
            <person name="Chen I.-M."/>
            <person name="Stamatis D."/>
            <person name="Reddy T."/>
            <person name="O'Malley R."/>
            <person name="Daum C."/>
            <person name="Shapiro N."/>
            <person name="Ivanova N."/>
            <person name="Kyrpides N."/>
            <person name="Woyke T."/>
        </authorList>
    </citation>
    <scope>NUCLEOTIDE SEQUENCE [LARGE SCALE GENOMIC DNA]</scope>
    <source>
        <strain evidence="3 4">AS2.3</strain>
    </source>
</reference>
<dbReference type="Proteomes" id="UP000517753">
    <property type="component" value="Unassembled WGS sequence"/>
</dbReference>
<dbReference type="RefSeq" id="WP_179506877.1">
    <property type="nucleotide sequence ID" value="NZ_JACCBY010000001.1"/>
</dbReference>
<gene>
    <name evidence="3" type="ORF">HD841_000021</name>
</gene>
<evidence type="ECO:0000256" key="2">
    <source>
        <dbReference type="SAM" id="Phobius"/>
    </source>
</evidence>
<dbReference type="AlphaFoldDB" id="A0A7Y9FJV4"/>